<dbReference type="PANTHER" id="PTHR48485">
    <property type="entry name" value="INTERLEUKIN-12 SUBUNIT BETA-RELATED"/>
    <property type="match status" value="1"/>
</dbReference>
<dbReference type="InterPro" id="IPR050676">
    <property type="entry name" value="IL-12"/>
</dbReference>
<accession>A0A8S4AZ48</accession>
<evidence type="ECO:0000256" key="5">
    <source>
        <dbReference type="RuleBase" id="RU281113"/>
    </source>
</evidence>
<dbReference type="InterPro" id="IPR036116">
    <property type="entry name" value="FN3_sf"/>
</dbReference>
<sequence>MMTVLALVSVLLMTSLAGVHGLRQFPKNVLVAEINNDKSITLTCNAKTDGPVTWKFLGKDVEDEDYVRRDGQDLTLLEVDVFASGEYSCWKGDQKLSSTYLLLQDNEEEQEELDLSCRAKSYDCNFTCTWSGTKNKLVRLGLGHDCTEGHSSCKWETSSDQTPDGEFHFVLSHSLSPYEEESTMLELTAEVISDPYMHRKTTTFYLRDIVQPDSPQIVGYKAMRGELKVTIEPPSSWSTPHSFFSLEHEIEYESQDDGKRGRSLSAVIPRGVSRMRVRSRDPLVPSPWSQWSPWKNVENRKMNPRERKRKRHSSRMKSQSTNTRRKGGKTKPKDARRSKTQ</sequence>
<comment type="subcellular location">
    <subcellularLocation>
        <location evidence="5">Secreted</location>
    </subcellularLocation>
</comment>
<dbReference type="PROSITE" id="PS50835">
    <property type="entry name" value="IG_LIKE"/>
    <property type="match status" value="1"/>
</dbReference>
<dbReference type="SUPFAM" id="SSF48726">
    <property type="entry name" value="Immunoglobulin"/>
    <property type="match status" value="1"/>
</dbReference>
<keyword evidence="1 5" id="KW-0732">Signal</keyword>
<comment type="caution">
    <text evidence="8">The sequence shown here is derived from an EMBL/GenBank/DDBJ whole genome shotgun (WGS) entry which is preliminary data.</text>
</comment>
<evidence type="ECO:0000256" key="2">
    <source>
        <dbReference type="ARBA" id="ARBA00023157"/>
    </source>
</evidence>
<evidence type="ECO:0000256" key="1">
    <source>
        <dbReference type="ARBA" id="ARBA00022729"/>
    </source>
</evidence>
<evidence type="ECO:0000313" key="9">
    <source>
        <dbReference type="Proteomes" id="UP000677803"/>
    </source>
</evidence>
<evidence type="ECO:0000256" key="4">
    <source>
        <dbReference type="ARBA" id="ARBA00023319"/>
    </source>
</evidence>
<keyword evidence="2" id="KW-1015">Disulfide bond</keyword>
<feature type="compositionally biased region" description="Basic residues" evidence="6">
    <location>
        <begin position="306"/>
        <end position="315"/>
    </location>
</feature>
<organism evidence="8 9">
    <name type="scientific">Menidia menidia</name>
    <name type="common">Atlantic silverside</name>
    <dbReference type="NCBI Taxonomy" id="238744"/>
    <lineage>
        <taxon>Eukaryota</taxon>
        <taxon>Metazoa</taxon>
        <taxon>Chordata</taxon>
        <taxon>Craniata</taxon>
        <taxon>Vertebrata</taxon>
        <taxon>Euteleostomi</taxon>
        <taxon>Actinopterygii</taxon>
        <taxon>Neopterygii</taxon>
        <taxon>Teleostei</taxon>
        <taxon>Neoteleostei</taxon>
        <taxon>Acanthomorphata</taxon>
        <taxon>Ovalentaria</taxon>
        <taxon>Atherinomorphae</taxon>
        <taxon>Atheriniformes</taxon>
        <taxon>Atherinopsidae</taxon>
        <taxon>Menidiinae</taxon>
        <taxon>Menidia</taxon>
    </lineage>
</organism>
<dbReference type="Pfam" id="PF10420">
    <property type="entry name" value="IL12p40_C"/>
    <property type="match status" value="1"/>
</dbReference>
<dbReference type="SUPFAM" id="SSF49265">
    <property type="entry name" value="Fibronectin type III"/>
    <property type="match status" value="1"/>
</dbReference>
<name>A0A8S4AZ48_9TELE</name>
<dbReference type="OrthoDB" id="9945899at2759"/>
<dbReference type="InterPro" id="IPR013783">
    <property type="entry name" value="Ig-like_fold"/>
</dbReference>
<dbReference type="GO" id="GO:0005125">
    <property type="term" value="F:cytokine activity"/>
    <property type="evidence" value="ECO:0007669"/>
    <property type="project" value="UniProtKB-KW"/>
</dbReference>
<dbReference type="AlphaFoldDB" id="A0A8S4AZ48"/>
<dbReference type="EMBL" id="CAJRST010011112">
    <property type="protein sequence ID" value="CAG5924716.1"/>
    <property type="molecule type" value="Genomic_DNA"/>
</dbReference>
<feature type="signal peptide" evidence="5">
    <location>
        <begin position="1"/>
        <end position="21"/>
    </location>
</feature>
<keyword evidence="9" id="KW-1185">Reference proteome</keyword>
<dbReference type="GO" id="GO:0005615">
    <property type="term" value="C:extracellular space"/>
    <property type="evidence" value="ECO:0007669"/>
    <property type="project" value="UniProtKB-KW"/>
</dbReference>
<dbReference type="InterPro" id="IPR015528">
    <property type="entry name" value="IL-12_beta"/>
</dbReference>
<dbReference type="InterPro" id="IPR007110">
    <property type="entry name" value="Ig-like_dom"/>
</dbReference>
<dbReference type="PRINTS" id="PR01928">
    <property type="entry name" value="INTRLEUKN12B"/>
</dbReference>
<dbReference type="PANTHER" id="PTHR48485:SF3">
    <property type="entry name" value="INTERLEUKIN-12 SUBUNIT BETA"/>
    <property type="match status" value="1"/>
</dbReference>
<proteinExistence type="inferred from homology"/>
<evidence type="ECO:0000259" key="7">
    <source>
        <dbReference type="PROSITE" id="PS50835"/>
    </source>
</evidence>
<keyword evidence="5" id="KW-0202">Cytokine</keyword>
<evidence type="ECO:0000256" key="6">
    <source>
        <dbReference type="SAM" id="MobiDB-lite"/>
    </source>
</evidence>
<comment type="subunit">
    <text evidence="5">Heterodimer with IL12A; disulfide-linked. The heterodimer is known as interleukin IL-12.</text>
</comment>
<dbReference type="Gene3D" id="2.60.40.10">
    <property type="entry name" value="Immunoglobulins"/>
    <property type="match status" value="3"/>
</dbReference>
<keyword evidence="5" id="KW-0964">Secreted</keyword>
<reference evidence="8" key="1">
    <citation type="submission" date="2021-05" db="EMBL/GenBank/DDBJ databases">
        <authorList>
            <person name="Tigano A."/>
        </authorList>
    </citation>
    <scope>NUCLEOTIDE SEQUENCE</scope>
</reference>
<dbReference type="InterPro" id="IPR036179">
    <property type="entry name" value="Ig-like_dom_sf"/>
</dbReference>
<evidence type="ECO:0000256" key="3">
    <source>
        <dbReference type="ARBA" id="ARBA00023180"/>
    </source>
</evidence>
<gene>
    <name evidence="5" type="primary">IL12B</name>
    <name evidence="8" type="ORF">MMEN_LOCUS10858</name>
</gene>
<feature type="compositionally biased region" description="Basic and acidic residues" evidence="6">
    <location>
        <begin position="331"/>
        <end position="341"/>
    </location>
</feature>
<dbReference type="Proteomes" id="UP000677803">
    <property type="component" value="Unassembled WGS sequence"/>
</dbReference>
<dbReference type="CDD" id="cd00096">
    <property type="entry name" value="Ig"/>
    <property type="match status" value="1"/>
</dbReference>
<protein>
    <recommendedName>
        <fullName evidence="5">Interleukin-12 subunit beta</fullName>
        <shortName evidence="5">IL-12B</shortName>
    </recommendedName>
    <alternativeName>
        <fullName evidence="5">Cytotoxic lymphocyte maturation factor 40 kDa subunit</fullName>
    </alternativeName>
    <alternativeName>
        <fullName evidence="5">IL-12 subunit p40</fullName>
    </alternativeName>
</protein>
<dbReference type="GO" id="GO:0004896">
    <property type="term" value="F:cytokine receptor activity"/>
    <property type="evidence" value="ECO:0007669"/>
    <property type="project" value="UniProtKB-UniRule"/>
</dbReference>
<evidence type="ECO:0000313" key="8">
    <source>
        <dbReference type="EMBL" id="CAG5924716.1"/>
    </source>
</evidence>
<keyword evidence="3 5" id="KW-0325">Glycoprotein</keyword>
<keyword evidence="4 5" id="KW-0393">Immunoglobulin domain</keyword>
<dbReference type="InterPro" id="IPR019482">
    <property type="entry name" value="IL-12_beta_cen-dom"/>
</dbReference>
<feature type="domain" description="Ig-like" evidence="7">
    <location>
        <begin position="26"/>
        <end position="89"/>
    </location>
</feature>
<feature type="region of interest" description="Disordered" evidence="6">
    <location>
        <begin position="279"/>
        <end position="341"/>
    </location>
</feature>
<feature type="chain" id="PRO_5035968339" description="Interleukin-12 subunit beta" evidence="5">
    <location>
        <begin position="22"/>
        <end position="341"/>
    </location>
</feature>
<comment type="similarity">
    <text evidence="5">Belongs to the IL-12B family.</text>
</comment>